<accession>D8LQE9</accession>
<proteinExistence type="predicted"/>
<dbReference type="PANTHER" id="PTHR24198:SF165">
    <property type="entry name" value="ANKYRIN REPEAT-CONTAINING PROTEIN-RELATED"/>
    <property type="match status" value="1"/>
</dbReference>
<dbReference type="eggNOG" id="KOG4177">
    <property type="taxonomic scope" value="Eukaryota"/>
</dbReference>
<dbReference type="InterPro" id="IPR036770">
    <property type="entry name" value="Ankyrin_rpt-contain_sf"/>
</dbReference>
<dbReference type="Pfam" id="PF12796">
    <property type="entry name" value="Ank_2"/>
    <property type="match status" value="1"/>
</dbReference>
<keyword evidence="1" id="KW-0677">Repeat</keyword>
<sequence length="226" mass="24091">MSASKGDRSRVDGFEIEIFKLVKEEATAGQWKQWLRTPLEHAAAKGNLDLFTRLMDAGAGGEPGWRGWGCHERTLLGAAACGTKSDKMIWALLEAGVTDDVNAVFGTERESALHVSAARGAEEASKALMAAGADPDLGNFEDESPLHLAAEAGHDRVVRVLLERANVDATSDFQVTPLHLAAVMGHTLCVSELLIGGANKDVLDLQGETPLKRRSETTISGLSKSC</sequence>
<gene>
    <name evidence="4" type="ORF">Esi_0006_0069</name>
</gene>
<dbReference type="SMART" id="SM00248">
    <property type="entry name" value="ANK"/>
    <property type="match status" value="5"/>
</dbReference>
<feature type="repeat" description="ANK" evidence="3">
    <location>
        <begin position="108"/>
        <end position="140"/>
    </location>
</feature>
<dbReference type="PROSITE" id="PS50088">
    <property type="entry name" value="ANK_REPEAT"/>
    <property type="match status" value="3"/>
</dbReference>
<dbReference type="Gene3D" id="1.25.40.20">
    <property type="entry name" value="Ankyrin repeat-containing domain"/>
    <property type="match status" value="2"/>
</dbReference>
<evidence type="ECO:0000256" key="2">
    <source>
        <dbReference type="ARBA" id="ARBA00023043"/>
    </source>
</evidence>
<dbReference type="Pfam" id="PF00023">
    <property type="entry name" value="Ank"/>
    <property type="match status" value="1"/>
</dbReference>
<dbReference type="Proteomes" id="UP000002630">
    <property type="component" value="Linkage Group LG04"/>
</dbReference>
<evidence type="ECO:0000313" key="4">
    <source>
        <dbReference type="EMBL" id="CBN78713.1"/>
    </source>
</evidence>
<dbReference type="InterPro" id="IPR002110">
    <property type="entry name" value="Ankyrin_rpt"/>
</dbReference>
<keyword evidence="5" id="KW-1185">Reference proteome</keyword>
<dbReference type="PANTHER" id="PTHR24198">
    <property type="entry name" value="ANKYRIN REPEAT AND PROTEIN KINASE DOMAIN-CONTAINING PROTEIN"/>
    <property type="match status" value="1"/>
</dbReference>
<feature type="repeat" description="ANK" evidence="3">
    <location>
        <begin position="141"/>
        <end position="164"/>
    </location>
</feature>
<keyword evidence="2 3" id="KW-0040">ANK repeat</keyword>
<evidence type="ECO:0000256" key="3">
    <source>
        <dbReference type="PROSITE-ProRule" id="PRU00023"/>
    </source>
</evidence>
<dbReference type="SUPFAM" id="SSF48403">
    <property type="entry name" value="Ankyrin repeat"/>
    <property type="match status" value="1"/>
</dbReference>
<dbReference type="STRING" id="2880.D8LQE9"/>
<protein>
    <submittedName>
        <fullName evidence="4">Similar to ankyrin 2,3/unc44, partial</fullName>
    </submittedName>
</protein>
<organism evidence="4 5">
    <name type="scientific">Ectocarpus siliculosus</name>
    <name type="common">Brown alga</name>
    <name type="synonym">Conferva siliculosa</name>
    <dbReference type="NCBI Taxonomy" id="2880"/>
    <lineage>
        <taxon>Eukaryota</taxon>
        <taxon>Sar</taxon>
        <taxon>Stramenopiles</taxon>
        <taxon>Ochrophyta</taxon>
        <taxon>PX clade</taxon>
        <taxon>Phaeophyceae</taxon>
        <taxon>Ectocarpales</taxon>
        <taxon>Ectocarpaceae</taxon>
        <taxon>Ectocarpus</taxon>
    </lineage>
</organism>
<dbReference type="InParanoid" id="D8LQE9"/>
<dbReference type="EMBL" id="FN649729">
    <property type="protein sequence ID" value="CBN78713.1"/>
    <property type="molecule type" value="Genomic_DNA"/>
</dbReference>
<evidence type="ECO:0000313" key="5">
    <source>
        <dbReference type="Proteomes" id="UP000002630"/>
    </source>
</evidence>
<dbReference type="OrthoDB" id="202635at2759"/>
<dbReference type="AlphaFoldDB" id="D8LQE9"/>
<feature type="repeat" description="ANK" evidence="3">
    <location>
        <begin position="173"/>
        <end position="205"/>
    </location>
</feature>
<dbReference type="PROSITE" id="PS50297">
    <property type="entry name" value="ANK_REP_REGION"/>
    <property type="match status" value="2"/>
</dbReference>
<reference evidence="4 5" key="1">
    <citation type="journal article" date="2010" name="Nature">
        <title>The Ectocarpus genome and the independent evolution of multicellularity in brown algae.</title>
        <authorList>
            <person name="Cock J.M."/>
            <person name="Sterck L."/>
            <person name="Rouze P."/>
            <person name="Scornet D."/>
            <person name="Allen A.E."/>
            <person name="Amoutzias G."/>
            <person name="Anthouard V."/>
            <person name="Artiguenave F."/>
            <person name="Aury J.M."/>
            <person name="Badger J.H."/>
            <person name="Beszteri B."/>
            <person name="Billiau K."/>
            <person name="Bonnet E."/>
            <person name="Bothwell J.H."/>
            <person name="Bowler C."/>
            <person name="Boyen C."/>
            <person name="Brownlee C."/>
            <person name="Carrano C.J."/>
            <person name="Charrier B."/>
            <person name="Cho G.Y."/>
            <person name="Coelho S.M."/>
            <person name="Collen J."/>
            <person name="Corre E."/>
            <person name="Da Silva C."/>
            <person name="Delage L."/>
            <person name="Delaroque N."/>
            <person name="Dittami S.M."/>
            <person name="Doulbeau S."/>
            <person name="Elias M."/>
            <person name="Farnham G."/>
            <person name="Gachon C.M."/>
            <person name="Gschloessl B."/>
            <person name="Heesch S."/>
            <person name="Jabbari K."/>
            <person name="Jubin C."/>
            <person name="Kawai H."/>
            <person name="Kimura K."/>
            <person name="Kloareg B."/>
            <person name="Kupper F.C."/>
            <person name="Lang D."/>
            <person name="Le Bail A."/>
            <person name="Leblanc C."/>
            <person name="Lerouge P."/>
            <person name="Lohr M."/>
            <person name="Lopez P.J."/>
            <person name="Martens C."/>
            <person name="Maumus F."/>
            <person name="Michel G."/>
            <person name="Miranda-Saavedra D."/>
            <person name="Morales J."/>
            <person name="Moreau H."/>
            <person name="Motomura T."/>
            <person name="Nagasato C."/>
            <person name="Napoli C.A."/>
            <person name="Nelson D.R."/>
            <person name="Nyvall-Collen P."/>
            <person name="Peters A.F."/>
            <person name="Pommier C."/>
            <person name="Potin P."/>
            <person name="Poulain J."/>
            <person name="Quesneville H."/>
            <person name="Read B."/>
            <person name="Rensing S.A."/>
            <person name="Ritter A."/>
            <person name="Rousvoal S."/>
            <person name="Samanta M."/>
            <person name="Samson G."/>
            <person name="Schroeder D.C."/>
            <person name="Segurens B."/>
            <person name="Strittmatter M."/>
            <person name="Tonon T."/>
            <person name="Tregear J.W."/>
            <person name="Valentin K."/>
            <person name="von Dassow P."/>
            <person name="Yamagishi T."/>
            <person name="Van de Peer Y."/>
            <person name="Wincker P."/>
        </authorList>
    </citation>
    <scope>NUCLEOTIDE SEQUENCE [LARGE SCALE GENOMIC DNA]</scope>
    <source>
        <strain evidence="5">Ec32 / CCAP1310/4</strain>
    </source>
</reference>
<name>D8LQE9_ECTSI</name>
<evidence type="ECO:0000256" key="1">
    <source>
        <dbReference type="ARBA" id="ARBA00022737"/>
    </source>
</evidence>
<dbReference type="EMBL" id="FN648818">
    <property type="protein sequence ID" value="CBN78713.1"/>
    <property type="molecule type" value="Genomic_DNA"/>
</dbReference>